<dbReference type="AlphaFoldDB" id="A0A0H2MS31"/>
<gene>
    <name evidence="3" type="ORF">WH96_17495</name>
</gene>
<dbReference type="Gene3D" id="3.40.50.720">
    <property type="entry name" value="NAD(P)-binding Rossmann-like Domain"/>
    <property type="match status" value="1"/>
</dbReference>
<dbReference type="PANTHER" id="PTHR43477">
    <property type="entry name" value="DIHYDROANTICAPSIN 7-DEHYDROGENASE"/>
    <property type="match status" value="1"/>
</dbReference>
<evidence type="ECO:0000313" key="3">
    <source>
        <dbReference type="EMBL" id="KLN59455.1"/>
    </source>
</evidence>
<dbReference type="InterPro" id="IPR020904">
    <property type="entry name" value="Sc_DH/Rdtase_CS"/>
</dbReference>
<dbReference type="NCBIfam" id="NF009466">
    <property type="entry name" value="PRK12826.1-2"/>
    <property type="match status" value="1"/>
</dbReference>
<evidence type="ECO:0000256" key="2">
    <source>
        <dbReference type="ARBA" id="ARBA00023002"/>
    </source>
</evidence>
<name>A0A0H2MS31_9PROT</name>
<dbReference type="PROSITE" id="PS00061">
    <property type="entry name" value="ADH_SHORT"/>
    <property type="match status" value="1"/>
</dbReference>
<proteinExistence type="inferred from homology"/>
<sequence length="265" mass="28253">MDLNLQGYRVLITAGGAGLGRATAEAFLREGADVHVCDIDQKALDDFPFEKSSETVGQLTKSLLDVTDEQGVKALFAELKATFNGLDVLVNNAGIAGPTGELETLDYGAWQKCISVNIDSQFLFSREAIPLMKKQKSGSIFNLSSTGGLFGFPYRTPYAAAKWAVVGITKTMAMELGPYGIRVNAIAPGSVSGPRMDRVIEASAQAQNISADVVRGQFEKQTSMRTFVSPLDIANMILFASSPKGNKISGQVLTVDGHTEGLSAH</sequence>
<dbReference type="Pfam" id="PF13561">
    <property type="entry name" value="adh_short_C2"/>
    <property type="match status" value="1"/>
</dbReference>
<dbReference type="InterPro" id="IPR036291">
    <property type="entry name" value="NAD(P)-bd_dom_sf"/>
</dbReference>
<dbReference type="EMBL" id="LAQL01000015">
    <property type="protein sequence ID" value="KLN59455.1"/>
    <property type="molecule type" value="Genomic_DNA"/>
</dbReference>
<dbReference type="RefSeq" id="WP_047765521.1">
    <property type="nucleotide sequence ID" value="NZ_LAQL01000015.1"/>
</dbReference>
<evidence type="ECO:0000313" key="4">
    <source>
        <dbReference type="Proteomes" id="UP000035444"/>
    </source>
</evidence>
<dbReference type="SUPFAM" id="SSF51735">
    <property type="entry name" value="NAD(P)-binding Rossmann-fold domains"/>
    <property type="match status" value="1"/>
</dbReference>
<dbReference type="InterPro" id="IPR002347">
    <property type="entry name" value="SDR_fam"/>
</dbReference>
<dbReference type="CDD" id="cd05233">
    <property type="entry name" value="SDR_c"/>
    <property type="match status" value="1"/>
</dbReference>
<dbReference type="Proteomes" id="UP000035444">
    <property type="component" value="Unassembled WGS sequence"/>
</dbReference>
<dbReference type="GO" id="GO:0016491">
    <property type="term" value="F:oxidoreductase activity"/>
    <property type="evidence" value="ECO:0007669"/>
    <property type="project" value="UniProtKB-KW"/>
</dbReference>
<dbReference type="InterPro" id="IPR051122">
    <property type="entry name" value="SDR_DHRS6-like"/>
</dbReference>
<dbReference type="OrthoDB" id="9804774at2"/>
<accession>A0A0H2MS31</accession>
<dbReference type="STRING" id="1489064.WH96_17495"/>
<organism evidence="3 4">
    <name type="scientific">Kiloniella spongiae</name>
    <dbReference type="NCBI Taxonomy" id="1489064"/>
    <lineage>
        <taxon>Bacteria</taxon>
        <taxon>Pseudomonadati</taxon>
        <taxon>Pseudomonadota</taxon>
        <taxon>Alphaproteobacteria</taxon>
        <taxon>Rhodospirillales</taxon>
        <taxon>Kiloniellaceae</taxon>
        <taxon>Kiloniella</taxon>
    </lineage>
</organism>
<comment type="similarity">
    <text evidence="1">Belongs to the short-chain dehydrogenases/reductases (SDR) family.</text>
</comment>
<evidence type="ECO:0000256" key="1">
    <source>
        <dbReference type="ARBA" id="ARBA00006484"/>
    </source>
</evidence>
<dbReference type="PATRIC" id="fig|1489064.4.peg.493"/>
<protein>
    <submittedName>
        <fullName evidence="3">3-ketoacyl-ACP reductase</fullName>
    </submittedName>
</protein>
<keyword evidence="2" id="KW-0560">Oxidoreductase</keyword>
<comment type="caution">
    <text evidence="3">The sequence shown here is derived from an EMBL/GenBank/DDBJ whole genome shotgun (WGS) entry which is preliminary data.</text>
</comment>
<dbReference type="FunFam" id="3.40.50.720:FF:000084">
    <property type="entry name" value="Short-chain dehydrogenase reductase"/>
    <property type="match status" value="1"/>
</dbReference>
<dbReference type="PRINTS" id="PR00081">
    <property type="entry name" value="GDHRDH"/>
</dbReference>
<keyword evidence="4" id="KW-1185">Reference proteome</keyword>
<dbReference type="PANTHER" id="PTHR43477:SF1">
    <property type="entry name" value="DIHYDROANTICAPSIN 7-DEHYDROGENASE"/>
    <property type="match status" value="1"/>
</dbReference>
<dbReference type="PRINTS" id="PR00080">
    <property type="entry name" value="SDRFAMILY"/>
</dbReference>
<reference evidence="3 4" key="1">
    <citation type="submission" date="2015-03" db="EMBL/GenBank/DDBJ databases">
        <title>Genome Sequence of Kiloniella spongiae MEBiC09566, isolated from a marine sponge.</title>
        <authorList>
            <person name="Shao Z."/>
            <person name="Wang L."/>
            <person name="Li X."/>
        </authorList>
    </citation>
    <scope>NUCLEOTIDE SEQUENCE [LARGE SCALE GENOMIC DNA]</scope>
    <source>
        <strain evidence="3 4">MEBiC09566</strain>
    </source>
</reference>